<evidence type="ECO:0000256" key="11">
    <source>
        <dbReference type="ARBA" id="ARBA00022842"/>
    </source>
</evidence>
<dbReference type="NCBIfam" id="TIGR00097">
    <property type="entry name" value="HMP-P_kinase"/>
    <property type="match status" value="1"/>
</dbReference>
<dbReference type="SUPFAM" id="SSF51391">
    <property type="entry name" value="Thiamin phosphate synthase"/>
    <property type="match status" value="1"/>
</dbReference>
<accession>A0A120I9I3</accession>
<keyword evidence="9 21" id="KW-0418">Kinase</keyword>
<feature type="binding site" evidence="18">
    <location>
        <position position="113"/>
    </location>
    <ligand>
        <name>4-amino-2-methyl-5-(diphosphooxymethyl)pyrimidine</name>
        <dbReference type="ChEBI" id="CHEBI:57841"/>
    </ligand>
</feature>
<dbReference type="AlphaFoldDB" id="A0A120I9I3"/>
<comment type="catalytic activity">
    <reaction evidence="1">
        <text>4-amino-5-hydroxymethyl-2-methylpyrimidine + ATP = 4-amino-2-methyl-5-(phosphooxymethyl)pyrimidine + ADP + H(+)</text>
        <dbReference type="Rhea" id="RHEA:23096"/>
        <dbReference type="ChEBI" id="CHEBI:15378"/>
        <dbReference type="ChEBI" id="CHEBI:16892"/>
        <dbReference type="ChEBI" id="CHEBI:30616"/>
        <dbReference type="ChEBI" id="CHEBI:58354"/>
        <dbReference type="ChEBI" id="CHEBI:456216"/>
        <dbReference type="EC" id="2.7.1.49"/>
    </reaction>
</comment>
<comment type="catalytic activity">
    <reaction evidence="16 18">
        <text>2-(2-carboxy-4-methylthiazol-5-yl)ethyl phosphate + 4-amino-2-methyl-5-(diphosphooxymethyl)pyrimidine + 2 H(+) = thiamine phosphate + CO2 + diphosphate</text>
        <dbReference type="Rhea" id="RHEA:47848"/>
        <dbReference type="ChEBI" id="CHEBI:15378"/>
        <dbReference type="ChEBI" id="CHEBI:16526"/>
        <dbReference type="ChEBI" id="CHEBI:33019"/>
        <dbReference type="ChEBI" id="CHEBI:37575"/>
        <dbReference type="ChEBI" id="CHEBI:57841"/>
        <dbReference type="ChEBI" id="CHEBI:62890"/>
        <dbReference type="EC" id="2.5.1.3"/>
    </reaction>
</comment>
<keyword evidence="6 18" id="KW-0808">Transferase</keyword>
<comment type="pathway">
    <text evidence="3">Cofactor biosynthesis; thiamine diphosphate biosynthesis; 4-amino-2-methyl-5-diphosphomethylpyrimidine from 5-amino-1-(5-phospho-D-ribosyl)imidazole: step 3/3.</text>
</comment>
<evidence type="ECO:0000256" key="2">
    <source>
        <dbReference type="ARBA" id="ARBA00000565"/>
    </source>
</evidence>
<reference evidence="21 22" key="1">
    <citation type="submission" date="2020-12" db="EMBL/GenBank/DDBJ databases">
        <title>FDA dAtabase for Regulatory Grade micrObial Sequences (FDA-ARGOS): Supporting development and validation of Infectious Disease Dx tests.</title>
        <authorList>
            <person name="Sproer C."/>
            <person name="Gronow S."/>
            <person name="Severitt S."/>
            <person name="Schroder I."/>
            <person name="Tallon L."/>
            <person name="Sadzewicz L."/>
            <person name="Zhao X."/>
            <person name="Boylan J."/>
            <person name="Ott S."/>
            <person name="Bowen H."/>
            <person name="Vavikolanu K."/>
            <person name="Mehta A."/>
            <person name="Aluvathingal J."/>
            <person name="Nadendla S."/>
            <person name="Lowell S."/>
            <person name="Myers T."/>
            <person name="Yan Y."/>
            <person name="Sichtig H."/>
        </authorList>
    </citation>
    <scope>NUCLEOTIDE SEQUENCE [LARGE SCALE GENOMIC DNA]</scope>
    <source>
        <strain evidence="21 22">FDAARGOS_911</strain>
    </source>
</reference>
<keyword evidence="11 18" id="KW-0460">Magnesium</keyword>
<evidence type="ECO:0000256" key="8">
    <source>
        <dbReference type="ARBA" id="ARBA00022741"/>
    </source>
</evidence>
<comment type="similarity">
    <text evidence="18">Belongs to the thiamine-phosphate synthase family.</text>
</comment>
<dbReference type="FunFam" id="3.40.1190.20:FF:000003">
    <property type="entry name" value="Phosphomethylpyrimidine kinase ThiD"/>
    <property type="match status" value="1"/>
</dbReference>
<evidence type="ECO:0000256" key="14">
    <source>
        <dbReference type="ARBA" id="ARBA00037917"/>
    </source>
</evidence>
<dbReference type="InterPro" id="IPR034291">
    <property type="entry name" value="TMP_synthase"/>
</dbReference>
<dbReference type="GO" id="GO:0005829">
    <property type="term" value="C:cytosol"/>
    <property type="evidence" value="ECO:0007669"/>
    <property type="project" value="TreeGrafter"/>
</dbReference>
<feature type="binding site" evidence="18">
    <location>
        <begin position="189"/>
        <end position="190"/>
    </location>
    <ligand>
        <name>2-[(2R,5Z)-2-carboxy-4-methylthiazol-5(2H)-ylidene]ethyl phosphate</name>
        <dbReference type="ChEBI" id="CHEBI:62899"/>
    </ligand>
</feature>
<dbReference type="Pfam" id="PF08543">
    <property type="entry name" value="Phos_pyr_kin"/>
    <property type="match status" value="1"/>
</dbReference>
<evidence type="ECO:0000256" key="12">
    <source>
        <dbReference type="ARBA" id="ARBA00022977"/>
    </source>
</evidence>
<dbReference type="EC" id="2.5.1.3" evidence="18"/>
<feature type="domain" description="Thiamine phosphate synthase/TenI" evidence="19">
    <location>
        <begin position="10"/>
        <end position="192"/>
    </location>
</feature>
<dbReference type="Pfam" id="PF02581">
    <property type="entry name" value="TMP-TENI"/>
    <property type="match status" value="1"/>
</dbReference>
<dbReference type="SUPFAM" id="SSF53613">
    <property type="entry name" value="Ribokinase-like"/>
    <property type="match status" value="1"/>
</dbReference>
<dbReference type="GO" id="GO:0008902">
    <property type="term" value="F:hydroxymethylpyrimidine kinase activity"/>
    <property type="evidence" value="ECO:0007669"/>
    <property type="project" value="UniProtKB-EC"/>
</dbReference>
<keyword evidence="7 18" id="KW-0479">Metal-binding</keyword>
<dbReference type="InterPro" id="IPR013749">
    <property type="entry name" value="PM/HMP-P_kinase-1"/>
</dbReference>
<dbReference type="CDD" id="cd01169">
    <property type="entry name" value="HMPP_kinase"/>
    <property type="match status" value="1"/>
</dbReference>
<feature type="binding site" evidence="18">
    <location>
        <position position="94"/>
    </location>
    <ligand>
        <name>Mg(2+)</name>
        <dbReference type="ChEBI" id="CHEBI:18420"/>
    </ligand>
</feature>
<evidence type="ECO:0000256" key="9">
    <source>
        <dbReference type="ARBA" id="ARBA00022777"/>
    </source>
</evidence>
<keyword evidence="10" id="KW-0067">ATP-binding</keyword>
<dbReference type="RefSeq" id="WP_060777516.1">
    <property type="nucleotide sequence ID" value="NZ_CAJHLF010000012.1"/>
</dbReference>
<feature type="binding site" evidence="18">
    <location>
        <position position="75"/>
    </location>
    <ligand>
        <name>Mg(2+)</name>
        <dbReference type="ChEBI" id="CHEBI:18420"/>
    </ligand>
</feature>
<comment type="pathway">
    <text evidence="4 18">Cofactor biosynthesis; thiamine diphosphate biosynthesis; thiamine phosphate from 4-amino-2-methyl-5-diphosphomethylpyrimidine and 4-methyl-5-(2-phosphoethyl)-thiazole: step 1/1.</text>
</comment>
<dbReference type="GO" id="GO:0009228">
    <property type="term" value="P:thiamine biosynthetic process"/>
    <property type="evidence" value="ECO:0007669"/>
    <property type="project" value="UniProtKB-KW"/>
</dbReference>
<comment type="pathway">
    <text evidence="14">Cofactor biosynthesis; thiamine diphosphate biosynthesis; 4-amino-2-methyl-5-diphosphomethylpyrimidine from 5-amino-1-(5-phospho-D-ribosyl)imidazole: step 2/3.</text>
</comment>
<comment type="function">
    <text evidence="18">Condenses 4-methyl-5-(beta-hydroxyethyl)thiazole monophosphate (THZ-P) and 2-methyl-4-amino-5-hydroxymethyl pyrimidine pyrophosphate (HMP-PP) to form thiamine monophosphate (TMP).</text>
</comment>
<dbReference type="InterPro" id="IPR022998">
    <property type="entry name" value="ThiamineP_synth_TenI"/>
</dbReference>
<evidence type="ECO:0000256" key="16">
    <source>
        <dbReference type="ARBA" id="ARBA00047851"/>
    </source>
</evidence>
<dbReference type="Gene3D" id="3.20.20.70">
    <property type="entry name" value="Aldolase class I"/>
    <property type="match status" value="1"/>
</dbReference>
<dbReference type="NCBIfam" id="TIGR00693">
    <property type="entry name" value="thiE"/>
    <property type="match status" value="1"/>
</dbReference>
<evidence type="ECO:0000256" key="10">
    <source>
        <dbReference type="ARBA" id="ARBA00022840"/>
    </source>
</evidence>
<dbReference type="OrthoDB" id="9810880at2"/>
<dbReference type="GO" id="GO:0009229">
    <property type="term" value="P:thiamine diphosphate biosynthetic process"/>
    <property type="evidence" value="ECO:0007669"/>
    <property type="project" value="UniProtKB-UniRule"/>
</dbReference>
<dbReference type="KEGG" id="aun:AWM73_00165"/>
<keyword evidence="12 18" id="KW-0784">Thiamine biosynthesis</keyword>
<dbReference type="CDD" id="cd00564">
    <property type="entry name" value="TMP_TenI"/>
    <property type="match status" value="1"/>
</dbReference>
<dbReference type="GO" id="GO:0008972">
    <property type="term" value="F:phosphomethylpyrimidine kinase activity"/>
    <property type="evidence" value="ECO:0007669"/>
    <property type="project" value="UniProtKB-EC"/>
</dbReference>
<evidence type="ECO:0000256" key="17">
    <source>
        <dbReference type="ARBA" id="ARBA00047883"/>
    </source>
</evidence>
<dbReference type="GO" id="GO:0005524">
    <property type="term" value="F:ATP binding"/>
    <property type="evidence" value="ECO:0007669"/>
    <property type="project" value="UniProtKB-KW"/>
</dbReference>
<keyword evidence="8" id="KW-0547">Nucleotide-binding</keyword>
<comment type="catalytic activity">
    <reaction evidence="2">
        <text>4-amino-2-methyl-5-(phosphooxymethyl)pyrimidine + ATP = 4-amino-2-methyl-5-(diphosphooxymethyl)pyrimidine + ADP</text>
        <dbReference type="Rhea" id="RHEA:19893"/>
        <dbReference type="ChEBI" id="CHEBI:30616"/>
        <dbReference type="ChEBI" id="CHEBI:57841"/>
        <dbReference type="ChEBI" id="CHEBI:58354"/>
        <dbReference type="ChEBI" id="CHEBI:456216"/>
        <dbReference type="EC" id="2.7.4.7"/>
    </reaction>
</comment>
<dbReference type="GO" id="GO:0000287">
    <property type="term" value="F:magnesium ion binding"/>
    <property type="evidence" value="ECO:0007669"/>
    <property type="project" value="UniProtKB-UniRule"/>
</dbReference>
<dbReference type="Proteomes" id="UP000594771">
    <property type="component" value="Chromosome"/>
</dbReference>
<keyword evidence="13" id="KW-0511">Multifunctional enzyme</keyword>
<evidence type="ECO:0000256" key="18">
    <source>
        <dbReference type="HAMAP-Rule" id="MF_00097"/>
    </source>
</evidence>
<evidence type="ECO:0000256" key="5">
    <source>
        <dbReference type="ARBA" id="ARBA00009879"/>
    </source>
</evidence>
<feature type="binding site" evidence="18">
    <location>
        <begin position="39"/>
        <end position="43"/>
    </location>
    <ligand>
        <name>4-amino-2-methyl-5-(diphosphooxymethyl)pyrimidine</name>
        <dbReference type="ChEBI" id="CHEBI:57841"/>
    </ligand>
</feature>
<evidence type="ECO:0000256" key="1">
    <source>
        <dbReference type="ARBA" id="ARBA00000151"/>
    </source>
</evidence>
<dbReference type="GeneID" id="85105058"/>
<proteinExistence type="inferred from homology"/>
<evidence type="ECO:0000259" key="19">
    <source>
        <dbReference type="Pfam" id="PF02581"/>
    </source>
</evidence>
<dbReference type="GO" id="GO:0004789">
    <property type="term" value="F:thiamine-phosphate diphosphorylase activity"/>
    <property type="evidence" value="ECO:0007669"/>
    <property type="project" value="UniProtKB-UniRule"/>
</dbReference>
<gene>
    <name evidence="21" type="primary">thiD</name>
    <name evidence="18" type="synonym">thiE</name>
    <name evidence="21" type="ORF">I6G68_00860</name>
</gene>
<dbReference type="InterPro" id="IPR036206">
    <property type="entry name" value="ThiamineP_synth_sf"/>
</dbReference>
<comment type="similarity">
    <text evidence="5">Belongs to the ThiD family.</text>
</comment>
<feature type="binding site" evidence="18">
    <location>
        <begin position="139"/>
        <end position="141"/>
    </location>
    <ligand>
        <name>2-[(2R,5Z)-2-carboxy-4-methylthiazol-5(2H)-ylidene]ethyl phosphate</name>
        <dbReference type="ChEBI" id="CHEBI:62899"/>
    </ligand>
</feature>
<dbReference type="InterPro" id="IPR029056">
    <property type="entry name" value="Ribokinase-like"/>
</dbReference>
<evidence type="ECO:0000259" key="20">
    <source>
        <dbReference type="Pfam" id="PF08543"/>
    </source>
</evidence>
<dbReference type="PANTHER" id="PTHR20858">
    <property type="entry name" value="PHOSPHOMETHYLPYRIMIDINE KINASE"/>
    <property type="match status" value="1"/>
</dbReference>
<evidence type="ECO:0000256" key="7">
    <source>
        <dbReference type="ARBA" id="ARBA00022723"/>
    </source>
</evidence>
<comment type="catalytic activity">
    <reaction evidence="15 18">
        <text>4-methyl-5-(2-phosphooxyethyl)-thiazole + 4-amino-2-methyl-5-(diphosphooxymethyl)pyrimidine + H(+) = thiamine phosphate + diphosphate</text>
        <dbReference type="Rhea" id="RHEA:22328"/>
        <dbReference type="ChEBI" id="CHEBI:15378"/>
        <dbReference type="ChEBI" id="CHEBI:33019"/>
        <dbReference type="ChEBI" id="CHEBI:37575"/>
        <dbReference type="ChEBI" id="CHEBI:57841"/>
        <dbReference type="ChEBI" id="CHEBI:58296"/>
        <dbReference type="EC" id="2.5.1.3"/>
    </reaction>
</comment>
<evidence type="ECO:0000313" key="22">
    <source>
        <dbReference type="Proteomes" id="UP000594771"/>
    </source>
</evidence>
<dbReference type="InterPro" id="IPR004399">
    <property type="entry name" value="HMP/HMP-P_kinase_dom"/>
</dbReference>
<evidence type="ECO:0000313" key="21">
    <source>
        <dbReference type="EMBL" id="QPS01662.1"/>
    </source>
</evidence>
<organism evidence="21 22">
    <name type="scientific">Aerococcus urinae</name>
    <dbReference type="NCBI Taxonomy" id="1376"/>
    <lineage>
        <taxon>Bacteria</taxon>
        <taxon>Bacillati</taxon>
        <taxon>Bacillota</taxon>
        <taxon>Bacilli</taxon>
        <taxon>Lactobacillales</taxon>
        <taxon>Aerococcaceae</taxon>
        <taxon>Aerococcus</taxon>
    </lineage>
</organism>
<evidence type="ECO:0000256" key="13">
    <source>
        <dbReference type="ARBA" id="ARBA00023268"/>
    </source>
</evidence>
<dbReference type="PANTHER" id="PTHR20858:SF17">
    <property type="entry name" value="HYDROXYMETHYLPYRIMIDINE_PHOSPHOMETHYLPYRIMIDINE KINASE THI20-RELATED"/>
    <property type="match status" value="1"/>
</dbReference>
<comment type="cofactor">
    <cofactor evidence="18">
        <name>Mg(2+)</name>
        <dbReference type="ChEBI" id="CHEBI:18420"/>
    </cofactor>
    <text evidence="18">Binds 1 Mg(2+) ion per subunit.</text>
</comment>
<dbReference type="FunFam" id="3.20.20.70:FF:000096">
    <property type="entry name" value="Thiamine-phosphate synthase"/>
    <property type="match status" value="1"/>
</dbReference>
<protein>
    <recommendedName>
        <fullName evidence="18">Thiamine-phosphate synthase</fullName>
        <shortName evidence="18">TP synthase</shortName>
        <shortName evidence="18">TPS</shortName>
        <ecNumber evidence="18">2.5.1.3</ecNumber>
    </recommendedName>
    <alternativeName>
        <fullName evidence="18">Thiamine-phosphate pyrophosphorylase</fullName>
        <shortName evidence="18">TMP pyrophosphorylase</shortName>
        <shortName evidence="18">TMP-PPase</shortName>
    </alternativeName>
</protein>
<feature type="domain" description="Pyridoxamine kinase/Phosphomethylpyrimidine kinase" evidence="20">
    <location>
        <begin position="225"/>
        <end position="469"/>
    </location>
</feature>
<evidence type="ECO:0000256" key="3">
    <source>
        <dbReference type="ARBA" id="ARBA00004769"/>
    </source>
</evidence>
<dbReference type="EMBL" id="CP065662">
    <property type="protein sequence ID" value="QPS01662.1"/>
    <property type="molecule type" value="Genomic_DNA"/>
</dbReference>
<dbReference type="HAMAP" id="MF_00097">
    <property type="entry name" value="TMP_synthase"/>
    <property type="match status" value="1"/>
</dbReference>
<dbReference type="InterPro" id="IPR013785">
    <property type="entry name" value="Aldolase_TIM"/>
</dbReference>
<evidence type="ECO:0000256" key="15">
    <source>
        <dbReference type="ARBA" id="ARBA00047334"/>
    </source>
</evidence>
<feature type="binding site" evidence="18">
    <location>
        <position position="74"/>
    </location>
    <ligand>
        <name>4-amino-2-methyl-5-(diphosphooxymethyl)pyrimidine</name>
        <dbReference type="ChEBI" id="CHEBI:57841"/>
    </ligand>
</feature>
<sequence length="482" mass="50776">MPFNKNDLLVYAITPDRFDHDELIRQVKEVLTGGATILQLRLKDHPFKDQEEKLDLTKTIKALCQDAGVPFIIDDDYELALAVDADGLHVGADDLPVDQARQLLGPDKIIGASAKSLEAALKAQAAGADYLGVGALYPTQSKANAQGTSLTTLRAIAQGVNIPIVGIGGINLDNMANLRDQGLAGVALISALFKAEAPYQATQAIRKAAEKLFKLQAVLTIAGSDSSGGAGIQADLKTMQANGVFGMSAITSVTAQNTRGVTGVYDLSPEALASQLQAVFEDIPPAAVKIGMVSQVDLVEEIAKALKNYQAKNIVVDPVMVATSGSNLIQDQAVQVLADQVFPLASLITPNIPESQVLAGQEIHSAKDMEAAAKKISQTYQVAVLCKGGHRVNDANDVLVTPVGEVHWFQGDRVDNPNTHGTGCTLSSAIASNLAKGDDLVTAIARAKTYLSLALKDQLDLGQGSGPLNHGFGLLTYYPSDH</sequence>
<dbReference type="UniPathway" id="UPA00060">
    <property type="reaction ID" value="UER00141"/>
</dbReference>
<evidence type="ECO:0000256" key="6">
    <source>
        <dbReference type="ARBA" id="ARBA00022679"/>
    </source>
</evidence>
<feature type="binding site" evidence="18">
    <location>
        <position position="142"/>
    </location>
    <ligand>
        <name>4-amino-2-methyl-5-(diphosphooxymethyl)pyrimidine</name>
        <dbReference type="ChEBI" id="CHEBI:57841"/>
    </ligand>
</feature>
<dbReference type="Gene3D" id="3.40.1190.20">
    <property type="match status" value="1"/>
</dbReference>
<comment type="catalytic activity">
    <reaction evidence="17 18">
        <text>2-[(2R,5Z)-2-carboxy-4-methylthiazol-5(2H)-ylidene]ethyl phosphate + 4-amino-2-methyl-5-(diphosphooxymethyl)pyrimidine + 2 H(+) = thiamine phosphate + CO2 + diphosphate</text>
        <dbReference type="Rhea" id="RHEA:47844"/>
        <dbReference type="ChEBI" id="CHEBI:15378"/>
        <dbReference type="ChEBI" id="CHEBI:16526"/>
        <dbReference type="ChEBI" id="CHEBI:33019"/>
        <dbReference type="ChEBI" id="CHEBI:37575"/>
        <dbReference type="ChEBI" id="CHEBI:57841"/>
        <dbReference type="ChEBI" id="CHEBI:62899"/>
        <dbReference type="EC" id="2.5.1.3"/>
    </reaction>
</comment>
<name>A0A120I9I3_9LACT</name>
<feature type="binding site" evidence="18">
    <location>
        <position position="169"/>
    </location>
    <ligand>
        <name>2-[(2R,5Z)-2-carboxy-4-methylthiazol-5(2H)-ylidene]ethyl phosphate</name>
        <dbReference type="ChEBI" id="CHEBI:62899"/>
    </ligand>
</feature>
<evidence type="ECO:0000256" key="4">
    <source>
        <dbReference type="ARBA" id="ARBA00005165"/>
    </source>
</evidence>